<protein>
    <submittedName>
        <fullName evidence="7">NADH dehydrogenase/NAD(P)H nitroreductase AF_2267</fullName>
    </submittedName>
</protein>
<feature type="domain" description="Nitroreductase" evidence="6">
    <location>
        <begin position="19"/>
        <end position="145"/>
    </location>
</feature>
<comment type="caution">
    <text evidence="7">The sequence shown here is derived from an EMBL/GenBank/DDBJ whole genome shotgun (WGS) entry which is preliminary data.</text>
</comment>
<dbReference type="EMBL" id="CASHTH010003211">
    <property type="protein sequence ID" value="CAI8041804.1"/>
    <property type="molecule type" value="Genomic_DNA"/>
</dbReference>
<gene>
    <name evidence="7" type="ORF">GBAR_LOCUS23195</name>
</gene>
<keyword evidence="3" id="KW-0288">FMN</keyword>
<organism evidence="7 8">
    <name type="scientific">Geodia barretti</name>
    <name type="common">Barrett's horny sponge</name>
    <dbReference type="NCBI Taxonomy" id="519541"/>
    <lineage>
        <taxon>Eukaryota</taxon>
        <taxon>Metazoa</taxon>
        <taxon>Porifera</taxon>
        <taxon>Demospongiae</taxon>
        <taxon>Heteroscleromorpha</taxon>
        <taxon>Tetractinellida</taxon>
        <taxon>Astrophorina</taxon>
        <taxon>Geodiidae</taxon>
        <taxon>Geodia</taxon>
    </lineage>
</organism>
<dbReference type="PANTHER" id="PTHR23026:SF90">
    <property type="entry name" value="IODOTYROSINE DEIODINASE 1"/>
    <property type="match status" value="1"/>
</dbReference>
<comment type="similarity">
    <text evidence="1">Belongs to the nitroreductase family.</text>
</comment>
<dbReference type="InterPro" id="IPR000415">
    <property type="entry name" value="Nitroreductase-like"/>
</dbReference>
<dbReference type="AlphaFoldDB" id="A0AA35T5T7"/>
<feature type="region of interest" description="Disordered" evidence="5">
    <location>
        <begin position="156"/>
        <end position="187"/>
    </location>
</feature>
<dbReference type="SUPFAM" id="SSF55469">
    <property type="entry name" value="FMN-dependent nitroreductase-like"/>
    <property type="match status" value="1"/>
</dbReference>
<accession>A0AA35T5T7</accession>
<evidence type="ECO:0000313" key="7">
    <source>
        <dbReference type="EMBL" id="CAI8041804.1"/>
    </source>
</evidence>
<evidence type="ECO:0000313" key="8">
    <source>
        <dbReference type="Proteomes" id="UP001174909"/>
    </source>
</evidence>
<evidence type="ECO:0000256" key="2">
    <source>
        <dbReference type="ARBA" id="ARBA00022630"/>
    </source>
</evidence>
<proteinExistence type="inferred from homology"/>
<dbReference type="Pfam" id="PF00881">
    <property type="entry name" value="Nitroreductase"/>
    <property type="match status" value="1"/>
</dbReference>
<dbReference type="GO" id="GO:0140616">
    <property type="term" value="F:iodotyrosine deiodinase activity"/>
    <property type="evidence" value="ECO:0007669"/>
    <property type="project" value="UniProtKB-ARBA"/>
</dbReference>
<evidence type="ECO:0000256" key="5">
    <source>
        <dbReference type="SAM" id="MobiDB-lite"/>
    </source>
</evidence>
<dbReference type="InterPro" id="IPR050627">
    <property type="entry name" value="Nitroreductase/BluB"/>
</dbReference>
<evidence type="ECO:0000256" key="1">
    <source>
        <dbReference type="ARBA" id="ARBA00007118"/>
    </source>
</evidence>
<keyword evidence="4" id="KW-0560">Oxidoreductase</keyword>
<evidence type="ECO:0000256" key="4">
    <source>
        <dbReference type="ARBA" id="ARBA00023002"/>
    </source>
</evidence>
<evidence type="ECO:0000259" key="6">
    <source>
        <dbReference type="Pfam" id="PF00881"/>
    </source>
</evidence>
<evidence type="ECO:0000256" key="3">
    <source>
        <dbReference type="ARBA" id="ARBA00022643"/>
    </source>
</evidence>
<keyword evidence="8" id="KW-1185">Reference proteome</keyword>
<keyword evidence="2" id="KW-0285">Flavoprotein</keyword>
<dbReference type="Proteomes" id="UP001174909">
    <property type="component" value="Unassembled WGS sequence"/>
</dbReference>
<dbReference type="PANTHER" id="PTHR23026">
    <property type="entry name" value="NADPH NITROREDUCTASE"/>
    <property type="match status" value="1"/>
</dbReference>
<dbReference type="InterPro" id="IPR029479">
    <property type="entry name" value="Nitroreductase"/>
</dbReference>
<reference evidence="7" key="1">
    <citation type="submission" date="2023-03" db="EMBL/GenBank/DDBJ databases">
        <authorList>
            <person name="Steffen K."/>
            <person name="Cardenas P."/>
        </authorList>
    </citation>
    <scope>NUCLEOTIDE SEQUENCE</scope>
</reference>
<sequence>MSMADDIGVMEAIYSQRQITRYRRDPVSREDIEKIIDAAIRAPSGGNTQPWHFIAITERDLIEKIGGLYRDIWLGAQGAEPGPNEPPAYQQARHLANRMPEVPAMILVCVDHSKGSAPYTPGQPVERGRYASSVWLAIQNLFLAAPGPWAGHADYDSTHSGRGADQGLAGHPGTRGDGVPDAAGVSSGQLRANSADTCRGSQLLQPVWEPLAVLTIRGAQPLVPLVALQ</sequence>
<dbReference type="Gene3D" id="3.40.109.10">
    <property type="entry name" value="NADH Oxidase"/>
    <property type="match status" value="1"/>
</dbReference>
<name>A0AA35T5T7_GEOBA</name>